<dbReference type="Proteomes" id="UP000249169">
    <property type="component" value="Unassembled WGS sequence"/>
</dbReference>
<gene>
    <name evidence="2" type="ORF">DL240_09505</name>
</gene>
<accession>A0A328C8E3</accession>
<reference evidence="2 3" key="1">
    <citation type="submission" date="2018-05" db="EMBL/GenBank/DDBJ databases">
        <title>Lujinxingia marina gen. nov. sp. nov., a new facultative anaerobic member of the class Deltaproteobacteria, and proposal of Lujinxingaceae fam. nov.</title>
        <authorList>
            <person name="Li C.-M."/>
        </authorList>
    </citation>
    <scope>NUCLEOTIDE SEQUENCE [LARGE SCALE GENOMIC DNA]</scope>
    <source>
        <strain evidence="2 3">B210</strain>
    </source>
</reference>
<evidence type="ECO:0000313" key="3">
    <source>
        <dbReference type="Proteomes" id="UP000249169"/>
    </source>
</evidence>
<dbReference type="Pfam" id="PF05751">
    <property type="entry name" value="FixH"/>
    <property type="match status" value="1"/>
</dbReference>
<organism evidence="2 3">
    <name type="scientific">Lujinxingia litoralis</name>
    <dbReference type="NCBI Taxonomy" id="2211119"/>
    <lineage>
        <taxon>Bacteria</taxon>
        <taxon>Deltaproteobacteria</taxon>
        <taxon>Bradymonadales</taxon>
        <taxon>Lujinxingiaceae</taxon>
        <taxon>Lujinxingia</taxon>
    </lineage>
</organism>
<proteinExistence type="predicted"/>
<keyword evidence="1" id="KW-0472">Membrane</keyword>
<comment type="caution">
    <text evidence="2">The sequence shown here is derived from an EMBL/GenBank/DDBJ whole genome shotgun (WGS) entry which is preliminary data.</text>
</comment>
<evidence type="ECO:0000313" key="2">
    <source>
        <dbReference type="EMBL" id="RAL23108.1"/>
    </source>
</evidence>
<evidence type="ECO:0000256" key="1">
    <source>
        <dbReference type="SAM" id="Phobius"/>
    </source>
</evidence>
<evidence type="ECO:0008006" key="4">
    <source>
        <dbReference type="Google" id="ProtNLM"/>
    </source>
</evidence>
<sequence>MPSIPSHIFWPGFIIVILAIAMGSGMSIIFASASDGGPRIVPDYYAKAVDWDETQATRRAADELSWTVALRLDEGLAEVAVRDAQNQPLALTGTAQFRLASQIEPDAPLELTAHPTLQGHYRIEGAPDAPGVYDVELVLQAGETPYRRTHRVERSP</sequence>
<keyword evidence="1" id="KW-1133">Transmembrane helix</keyword>
<dbReference type="OrthoDB" id="1495896at2"/>
<dbReference type="AlphaFoldDB" id="A0A328C8E3"/>
<protein>
    <recommendedName>
        <fullName evidence="4">Nitrogen fixation protein FixH</fullName>
    </recommendedName>
</protein>
<feature type="transmembrane region" description="Helical" evidence="1">
    <location>
        <begin position="12"/>
        <end position="31"/>
    </location>
</feature>
<dbReference type="EMBL" id="QHKO01000003">
    <property type="protein sequence ID" value="RAL23108.1"/>
    <property type="molecule type" value="Genomic_DNA"/>
</dbReference>
<keyword evidence="1" id="KW-0812">Transmembrane</keyword>
<dbReference type="RefSeq" id="WP_111729636.1">
    <property type="nucleotide sequence ID" value="NZ_QHKO01000003.1"/>
</dbReference>
<name>A0A328C8E3_9DELT</name>
<keyword evidence="3" id="KW-1185">Reference proteome</keyword>
<dbReference type="InterPro" id="IPR008620">
    <property type="entry name" value="FixH"/>
</dbReference>